<organism evidence="3 4">
    <name type="scientific">Dreissena polymorpha</name>
    <name type="common">Zebra mussel</name>
    <name type="synonym">Mytilus polymorpha</name>
    <dbReference type="NCBI Taxonomy" id="45954"/>
    <lineage>
        <taxon>Eukaryota</taxon>
        <taxon>Metazoa</taxon>
        <taxon>Spiralia</taxon>
        <taxon>Lophotrochozoa</taxon>
        <taxon>Mollusca</taxon>
        <taxon>Bivalvia</taxon>
        <taxon>Autobranchia</taxon>
        <taxon>Heteroconchia</taxon>
        <taxon>Euheterodonta</taxon>
        <taxon>Imparidentia</taxon>
        <taxon>Neoheterodontei</taxon>
        <taxon>Myida</taxon>
        <taxon>Dreissenoidea</taxon>
        <taxon>Dreissenidae</taxon>
        <taxon>Dreissena</taxon>
    </lineage>
</organism>
<evidence type="ECO:0000313" key="3">
    <source>
        <dbReference type="EMBL" id="KAH3753107.1"/>
    </source>
</evidence>
<proteinExistence type="predicted"/>
<reference evidence="3" key="1">
    <citation type="journal article" date="2019" name="bioRxiv">
        <title>The Genome of the Zebra Mussel, Dreissena polymorpha: A Resource for Invasive Species Research.</title>
        <authorList>
            <person name="McCartney M.A."/>
            <person name="Auch B."/>
            <person name="Kono T."/>
            <person name="Mallez S."/>
            <person name="Zhang Y."/>
            <person name="Obille A."/>
            <person name="Becker A."/>
            <person name="Abrahante J.E."/>
            <person name="Garbe J."/>
            <person name="Badalamenti J.P."/>
            <person name="Herman A."/>
            <person name="Mangelson H."/>
            <person name="Liachko I."/>
            <person name="Sullivan S."/>
            <person name="Sone E.D."/>
            <person name="Koren S."/>
            <person name="Silverstein K.A.T."/>
            <person name="Beckman K.B."/>
            <person name="Gohl D.M."/>
        </authorList>
    </citation>
    <scope>NUCLEOTIDE SEQUENCE</scope>
    <source>
        <strain evidence="3">Duluth1</strain>
        <tissue evidence="3">Whole animal</tissue>
    </source>
</reference>
<dbReference type="EMBL" id="JAIWYP010000010">
    <property type="protein sequence ID" value="KAH3753107.1"/>
    <property type="molecule type" value="Genomic_DNA"/>
</dbReference>
<keyword evidence="4" id="KW-1185">Reference proteome</keyword>
<reference evidence="3" key="2">
    <citation type="submission" date="2020-11" db="EMBL/GenBank/DDBJ databases">
        <authorList>
            <person name="McCartney M.A."/>
            <person name="Auch B."/>
            <person name="Kono T."/>
            <person name="Mallez S."/>
            <person name="Becker A."/>
            <person name="Gohl D.M."/>
            <person name="Silverstein K.A.T."/>
            <person name="Koren S."/>
            <person name="Bechman K.B."/>
            <person name="Herman A."/>
            <person name="Abrahante J.E."/>
            <person name="Garbe J."/>
        </authorList>
    </citation>
    <scope>NUCLEOTIDE SEQUENCE</scope>
    <source>
        <strain evidence="3">Duluth1</strain>
        <tissue evidence="3">Whole animal</tissue>
    </source>
</reference>
<dbReference type="EMBL" id="JAIWYP010000012">
    <property type="protein sequence ID" value="KAH3723529.1"/>
    <property type="molecule type" value="Genomic_DNA"/>
</dbReference>
<gene>
    <name evidence="2" type="ORF">DPMN_049319</name>
    <name evidence="3" type="ORF">DPMN_187737</name>
</gene>
<evidence type="ECO:0000313" key="2">
    <source>
        <dbReference type="EMBL" id="KAH3723529.1"/>
    </source>
</evidence>
<sequence length="85" mass="9969">MRDQVALQREHLALKKERALINLQIEREKTYIEKEVTELNLLKEKLKIEKCNAHKAQLEVQMLEAKCTQSVGMTIDDYNNNVTNQ</sequence>
<keyword evidence="1" id="KW-0175">Coiled coil</keyword>
<evidence type="ECO:0000313" key="4">
    <source>
        <dbReference type="Proteomes" id="UP000828390"/>
    </source>
</evidence>
<comment type="caution">
    <text evidence="3">The sequence shown here is derived from an EMBL/GenBank/DDBJ whole genome shotgun (WGS) entry which is preliminary data.</text>
</comment>
<name>A0A9D4DNW8_DREPO</name>
<evidence type="ECO:0000256" key="1">
    <source>
        <dbReference type="SAM" id="Coils"/>
    </source>
</evidence>
<dbReference type="Proteomes" id="UP000828390">
    <property type="component" value="Unassembled WGS sequence"/>
</dbReference>
<feature type="coiled-coil region" evidence="1">
    <location>
        <begin position="39"/>
        <end position="66"/>
    </location>
</feature>
<dbReference type="AlphaFoldDB" id="A0A9D4DNW8"/>
<accession>A0A9D4DNW8</accession>
<protein>
    <submittedName>
        <fullName evidence="3">Uncharacterized protein</fullName>
    </submittedName>
</protein>